<dbReference type="RefSeq" id="WP_103926172.1">
    <property type="nucleotide sequence ID" value="NZ_FNVR01000029.1"/>
</dbReference>
<accession>A0A1H5ZP96</accession>
<dbReference type="STRING" id="1120964.GCA_001313265_05774"/>
<evidence type="ECO:0000313" key="2">
    <source>
        <dbReference type="EMBL" id="SEG37216.1"/>
    </source>
</evidence>
<dbReference type="EMBL" id="FNVR01000029">
    <property type="protein sequence ID" value="SEG37216.1"/>
    <property type="molecule type" value="Genomic_DNA"/>
</dbReference>
<dbReference type="SUPFAM" id="SSF53649">
    <property type="entry name" value="Alkaline phosphatase-like"/>
    <property type="match status" value="1"/>
</dbReference>
<dbReference type="Gene3D" id="3.40.720.10">
    <property type="entry name" value="Alkaline Phosphatase, subunit A"/>
    <property type="match status" value="1"/>
</dbReference>
<dbReference type="CDD" id="cd16018">
    <property type="entry name" value="Enpp"/>
    <property type="match status" value="1"/>
</dbReference>
<organism evidence="2 3">
    <name type="scientific">Algoriphagus boritolerans DSM 17298 = JCM 18970</name>
    <dbReference type="NCBI Taxonomy" id="1120964"/>
    <lineage>
        <taxon>Bacteria</taxon>
        <taxon>Pseudomonadati</taxon>
        <taxon>Bacteroidota</taxon>
        <taxon>Cytophagia</taxon>
        <taxon>Cytophagales</taxon>
        <taxon>Cyclobacteriaceae</taxon>
        <taxon>Algoriphagus</taxon>
    </lineage>
</organism>
<dbReference type="Pfam" id="PF01663">
    <property type="entry name" value="Phosphodiest"/>
    <property type="match status" value="1"/>
</dbReference>
<dbReference type="PANTHER" id="PTHR10151:SF120">
    <property type="entry name" value="BIS(5'-ADENOSYL)-TRIPHOSPHATASE"/>
    <property type="match status" value="1"/>
</dbReference>
<feature type="chain" id="PRO_5009291821" evidence="1">
    <location>
        <begin position="29"/>
        <end position="456"/>
    </location>
</feature>
<dbReference type="GO" id="GO:0016787">
    <property type="term" value="F:hydrolase activity"/>
    <property type="evidence" value="ECO:0007669"/>
    <property type="project" value="UniProtKB-ARBA"/>
</dbReference>
<dbReference type="InterPro" id="IPR017850">
    <property type="entry name" value="Alkaline_phosphatase_core_sf"/>
</dbReference>
<keyword evidence="1" id="KW-0732">Signal</keyword>
<proteinExistence type="predicted"/>
<evidence type="ECO:0000256" key="1">
    <source>
        <dbReference type="SAM" id="SignalP"/>
    </source>
</evidence>
<reference evidence="3" key="1">
    <citation type="submission" date="2016-10" db="EMBL/GenBank/DDBJ databases">
        <authorList>
            <person name="Varghese N."/>
            <person name="Submissions S."/>
        </authorList>
    </citation>
    <scope>NUCLEOTIDE SEQUENCE [LARGE SCALE GENOMIC DNA]</scope>
    <source>
        <strain evidence="3">DSM 17298</strain>
    </source>
</reference>
<keyword evidence="3" id="KW-1185">Reference proteome</keyword>
<dbReference type="InterPro" id="IPR002591">
    <property type="entry name" value="Phosphodiest/P_Trfase"/>
</dbReference>
<sequence>MNNPSRIKSSILTLGLWTALCLPFVSNAQESRPAQHVVLISIDGFRPDFYLEEKWPSPNLQEMARSGARSLGVTGVFPSVTYSSHTTIITGRTPLHHGIFYNSPFEPTGQTGRWYWESELIKVPTLWDGVKAAGMKSASFIWPVSVNAPIDYNLPEFWSLEEGFGGIEPMREKETPSGLLAEMEEQVLGKLNERTFNGDFLNREDRIGEMAGYILETYKPNLITLHLIATDHFQHVEGRDGPMVRKSLAATDRAIGKIIEAAERAGVLDQTTFIVTGDHGFVNIHSSISPNVWLVEAGLMENQPDRGNWKAAFHTSGASAFLHLKDPNDKVTLEKVKRILETLPESQKKLFRVLDRTALNEVGADPNAALALAPIQGISFSPSSQGSVLKPAKGGTHGYFPDFKEIETGFIAWGAGIRENVEIQKMGLVDVAAVVDYLLNLKMDLPESNLYPGIKK</sequence>
<evidence type="ECO:0000313" key="3">
    <source>
        <dbReference type="Proteomes" id="UP000236736"/>
    </source>
</evidence>
<dbReference type="AlphaFoldDB" id="A0A1H5ZP96"/>
<name>A0A1H5ZP96_9BACT</name>
<dbReference type="OrthoDB" id="9779418at2"/>
<feature type="signal peptide" evidence="1">
    <location>
        <begin position="1"/>
        <end position="28"/>
    </location>
</feature>
<dbReference type="PANTHER" id="PTHR10151">
    <property type="entry name" value="ECTONUCLEOTIDE PYROPHOSPHATASE/PHOSPHODIESTERASE"/>
    <property type="match status" value="1"/>
</dbReference>
<dbReference type="Proteomes" id="UP000236736">
    <property type="component" value="Unassembled WGS sequence"/>
</dbReference>
<protein>
    <submittedName>
        <fullName evidence="2">Predicted pyrophosphatase or phosphodiesterase, AlkP superfamily</fullName>
    </submittedName>
</protein>
<gene>
    <name evidence="2" type="ORF">SAMN03080598_03581</name>
</gene>